<accession>A0ABR0J9B7</accession>
<protein>
    <submittedName>
        <fullName evidence="1">Uncharacterized protein</fullName>
    </submittedName>
</protein>
<sequence>MDSTFPNLNELRMPTTEEELQAAIASLKASTRAAERRTKIVTSQGALADRLGSSNAQIRARWTGSARHMEQRATAEVQHVKFVNEQLRDSLRSELQIQRDGTTKAVKAVPAIVTEVLNTDDRVIAELNDLSAISPQNTTDISSTQERLTRLTKTLRQFRAQAIKDRLDRTYLESLEGSDANNAPLNVDDASATDVQEDLGSLYRDVDDVVTMVVSQEHAGGIERTLQDISEARERDSQLLNQHVHGILTSLADRIDILSKGLGNLQSQRVMSEELSLRFRRLESASQAERNPEPRTTIEEAQDGHPALDALLEHLGCSQDPSVSLQGQMELQVTRYAHKADSNVGNILKLSQDTPEMTRAALRDIAAALASNSSYTTEVEALQRSIDAAKMDLEKISI</sequence>
<proteinExistence type="predicted"/>
<evidence type="ECO:0000313" key="1">
    <source>
        <dbReference type="EMBL" id="KAK5059073.1"/>
    </source>
</evidence>
<dbReference type="EMBL" id="JAVRRF010000013">
    <property type="protein sequence ID" value="KAK5059073.1"/>
    <property type="molecule type" value="Genomic_DNA"/>
</dbReference>
<evidence type="ECO:0000313" key="2">
    <source>
        <dbReference type="Proteomes" id="UP001345691"/>
    </source>
</evidence>
<keyword evidence="2" id="KW-1185">Reference proteome</keyword>
<comment type="caution">
    <text evidence="1">The sequence shown here is derived from an EMBL/GenBank/DDBJ whole genome shotgun (WGS) entry which is preliminary data.</text>
</comment>
<gene>
    <name evidence="1" type="ORF">LTR69_006362</name>
</gene>
<organism evidence="1 2">
    <name type="scientific">Exophiala sideris</name>
    <dbReference type="NCBI Taxonomy" id="1016849"/>
    <lineage>
        <taxon>Eukaryota</taxon>
        <taxon>Fungi</taxon>
        <taxon>Dikarya</taxon>
        <taxon>Ascomycota</taxon>
        <taxon>Pezizomycotina</taxon>
        <taxon>Eurotiomycetes</taxon>
        <taxon>Chaetothyriomycetidae</taxon>
        <taxon>Chaetothyriales</taxon>
        <taxon>Herpotrichiellaceae</taxon>
        <taxon>Exophiala</taxon>
    </lineage>
</organism>
<dbReference type="Proteomes" id="UP001345691">
    <property type="component" value="Unassembled WGS sequence"/>
</dbReference>
<name>A0ABR0J9B7_9EURO</name>
<reference evidence="1 2" key="1">
    <citation type="submission" date="2023-08" db="EMBL/GenBank/DDBJ databases">
        <title>Black Yeasts Isolated from many extreme environments.</title>
        <authorList>
            <person name="Coleine C."/>
            <person name="Stajich J.E."/>
            <person name="Selbmann L."/>
        </authorList>
    </citation>
    <scope>NUCLEOTIDE SEQUENCE [LARGE SCALE GENOMIC DNA]</scope>
    <source>
        <strain evidence="1 2">CCFEE 6328</strain>
    </source>
</reference>